<organism evidence="5 6">
    <name type="scientific">Parascaris equorum</name>
    <name type="common">Equine roundworm</name>
    <dbReference type="NCBI Taxonomy" id="6256"/>
    <lineage>
        <taxon>Eukaryota</taxon>
        <taxon>Metazoa</taxon>
        <taxon>Ecdysozoa</taxon>
        <taxon>Nematoda</taxon>
        <taxon>Chromadorea</taxon>
        <taxon>Rhabditida</taxon>
        <taxon>Spirurina</taxon>
        <taxon>Ascaridomorpha</taxon>
        <taxon>Ascaridoidea</taxon>
        <taxon>Ascarididae</taxon>
        <taxon>Parascaris</taxon>
    </lineage>
</organism>
<proteinExistence type="predicted"/>
<evidence type="ECO:0000313" key="6">
    <source>
        <dbReference type="WBParaSite" id="PEQ_0000557601-mRNA-1"/>
    </source>
</evidence>
<dbReference type="Gene3D" id="2.60.40.10">
    <property type="entry name" value="Immunoglobulins"/>
    <property type="match status" value="8"/>
</dbReference>
<dbReference type="Pfam" id="PF13927">
    <property type="entry name" value="Ig_3"/>
    <property type="match status" value="1"/>
</dbReference>
<dbReference type="InterPro" id="IPR003598">
    <property type="entry name" value="Ig_sub2"/>
</dbReference>
<feature type="domain" description="Ig-like" evidence="4">
    <location>
        <begin position="484"/>
        <end position="576"/>
    </location>
</feature>
<evidence type="ECO:0000256" key="3">
    <source>
        <dbReference type="ARBA" id="ARBA00023319"/>
    </source>
</evidence>
<evidence type="ECO:0000256" key="2">
    <source>
        <dbReference type="ARBA" id="ARBA00023157"/>
    </source>
</evidence>
<dbReference type="InterPro" id="IPR013098">
    <property type="entry name" value="Ig_I-set"/>
</dbReference>
<dbReference type="SMART" id="SM00408">
    <property type="entry name" value="IGc2"/>
    <property type="match status" value="6"/>
</dbReference>
<keyword evidence="5" id="KW-1185">Reference proteome</keyword>
<dbReference type="SUPFAM" id="SSF48726">
    <property type="entry name" value="Immunoglobulin"/>
    <property type="match status" value="9"/>
</dbReference>
<name>A0A914RG71_PAREQ</name>
<feature type="domain" description="Ig-like" evidence="4">
    <location>
        <begin position="674"/>
        <end position="762"/>
    </location>
</feature>
<keyword evidence="3" id="KW-0393">Immunoglobulin domain</keyword>
<dbReference type="SMART" id="SM00406">
    <property type="entry name" value="IGv"/>
    <property type="match status" value="2"/>
</dbReference>
<dbReference type="PANTHER" id="PTHR45080">
    <property type="entry name" value="CONTACTIN 5"/>
    <property type="match status" value="1"/>
</dbReference>
<sequence>MLPARLHLNSSSTLPKQLVPKHGTFAPPKLGDDEELEVVVGKGVTLNCDVEQEGLQSTITWLANQHAAAPPQFRDKEYTDDIQLTAGTALTLTCYVDGSPQPAIKWLRDGRVVNEAAATLSDDDQKLIVQHSSNANHRGTTLVIFRYACLAGNKAGTISREFSVQPDEVNTQISLDKTRLVLMNVRKEDEAVFTCVAKNSAGQAAREFELIVLVPPRIVGKMVEDVVVIEGESLELECDFEADPMPEIFWFKDGTTVGERIQLLNEKRTALVSSAGEEDAGSYRCAVRNKAGRAEKTFNVRVLNGGRHLLISSVAPHDEAVYTCVARNQAGQARKNFKLSVLGLCLWNLLNAVLSKDGRSALSLPLVQTLSEGQQFKIISANAQHRGSYMCTALNKVGKAEISFDVDVIKIAEDSYGSVRNRESAHGVCISIVERFRADQCALSQICTLSRHSELRDEGSYSCRVKNDAGESRVDYKLLVLVPPEIIMLDKDKNRTAIENSTVLLSCPVTGKPEPTIEWYRDGELLKPENITRRIRSGRLEGNDLRIVRIQVGDTGRYTCEARNKAGLAEQDVLIYVMTPPRIEREGVPSEIGGKSRSTVTISCPAYGRPPPAVTWLKAGRPLEYSPEVYLSANGMKLHFIDLKKEHADRYTCIARNLAGEDKRDFSLKMLEAPTIEGPNILRKVQVNAGRASIINCPVMGSPEPSIAWLKNGQPLATDERHVLLNGGRQLQISDTTLHDDARYTCIATNNIGLADLETYLQVIGGPVIAGDKLETVEVLVNEPHDLECEVSGTEPMDIEWQRGGQTIDFGGIRGGSNYMQVADTGRFSCVSRNSAGEARKSYDLKVLGNRFLMI</sequence>
<dbReference type="WBParaSite" id="PEQ_0000557601-mRNA-1">
    <property type="protein sequence ID" value="PEQ_0000557601-mRNA-1"/>
    <property type="gene ID" value="PEQ_0000557601"/>
</dbReference>
<keyword evidence="1" id="KW-0732">Signal</keyword>
<feature type="domain" description="Ig-like" evidence="4">
    <location>
        <begin position="767"/>
        <end position="846"/>
    </location>
</feature>
<dbReference type="PANTHER" id="PTHR45080:SF8">
    <property type="entry name" value="IG-LIKE DOMAIN-CONTAINING PROTEIN"/>
    <property type="match status" value="1"/>
</dbReference>
<feature type="domain" description="Ig-like" evidence="4">
    <location>
        <begin position="71"/>
        <end position="211"/>
    </location>
</feature>
<dbReference type="PROSITE" id="PS50835">
    <property type="entry name" value="IG_LIKE"/>
    <property type="match status" value="6"/>
</dbReference>
<dbReference type="GO" id="GO:0007156">
    <property type="term" value="P:homophilic cell adhesion via plasma membrane adhesion molecules"/>
    <property type="evidence" value="ECO:0007669"/>
    <property type="project" value="TreeGrafter"/>
</dbReference>
<dbReference type="InterPro" id="IPR003599">
    <property type="entry name" value="Ig_sub"/>
</dbReference>
<dbReference type="FunFam" id="2.60.40.10:FF:000130">
    <property type="entry name" value="Hemicentin 1"/>
    <property type="match status" value="1"/>
</dbReference>
<dbReference type="InterPro" id="IPR036179">
    <property type="entry name" value="Ig-like_dom_sf"/>
</dbReference>
<protein>
    <submittedName>
        <fullName evidence="6">Ig-like domain-containing protein</fullName>
    </submittedName>
</protein>
<keyword evidence="2" id="KW-1015">Disulfide bond</keyword>
<reference evidence="6" key="1">
    <citation type="submission" date="2022-11" db="UniProtKB">
        <authorList>
            <consortium name="WormBaseParasite"/>
        </authorList>
    </citation>
    <scope>IDENTIFICATION</scope>
</reference>
<evidence type="ECO:0000313" key="5">
    <source>
        <dbReference type="Proteomes" id="UP000887564"/>
    </source>
</evidence>
<dbReference type="InterPro" id="IPR013783">
    <property type="entry name" value="Ig-like_fold"/>
</dbReference>
<dbReference type="InterPro" id="IPR007110">
    <property type="entry name" value="Ig-like_dom"/>
</dbReference>
<dbReference type="SMART" id="SM00409">
    <property type="entry name" value="IG"/>
    <property type="match status" value="7"/>
</dbReference>
<dbReference type="FunFam" id="2.60.40.10:FF:000503">
    <property type="entry name" value="Hemicentin 1"/>
    <property type="match status" value="3"/>
</dbReference>
<dbReference type="GO" id="GO:0005886">
    <property type="term" value="C:plasma membrane"/>
    <property type="evidence" value="ECO:0007669"/>
    <property type="project" value="TreeGrafter"/>
</dbReference>
<dbReference type="InterPro" id="IPR013106">
    <property type="entry name" value="Ig_V-set"/>
</dbReference>
<evidence type="ECO:0000259" key="4">
    <source>
        <dbReference type="PROSITE" id="PS50835"/>
    </source>
</evidence>
<feature type="domain" description="Ig-like" evidence="4">
    <location>
        <begin position="581"/>
        <end position="667"/>
    </location>
</feature>
<accession>A0A914RG71</accession>
<dbReference type="InterPro" id="IPR050958">
    <property type="entry name" value="Cell_Adh-Cytoskel_Orgn"/>
</dbReference>
<feature type="domain" description="Ig-like" evidence="4">
    <location>
        <begin position="216"/>
        <end position="299"/>
    </location>
</feature>
<evidence type="ECO:0000256" key="1">
    <source>
        <dbReference type="ARBA" id="ARBA00022729"/>
    </source>
</evidence>
<dbReference type="CDD" id="cd00096">
    <property type="entry name" value="Ig"/>
    <property type="match status" value="2"/>
</dbReference>
<dbReference type="Pfam" id="PF07679">
    <property type="entry name" value="I-set"/>
    <property type="match status" value="7"/>
</dbReference>
<dbReference type="AlphaFoldDB" id="A0A914RG71"/>
<dbReference type="Proteomes" id="UP000887564">
    <property type="component" value="Unplaced"/>
</dbReference>